<name>A0ABW1EI80_9BACT</name>
<dbReference type="InterPro" id="IPR009056">
    <property type="entry name" value="Cyt_c-like_dom"/>
</dbReference>
<feature type="domain" description="Cytochrome c" evidence="9">
    <location>
        <begin position="58"/>
        <end position="214"/>
    </location>
</feature>
<keyword evidence="4" id="KW-0732">Signal</keyword>
<dbReference type="PANTHER" id="PTHR30600:SF10">
    <property type="entry name" value="BLL6722 PROTEIN"/>
    <property type="match status" value="1"/>
</dbReference>
<evidence type="ECO:0000256" key="7">
    <source>
        <dbReference type="PROSITE-ProRule" id="PRU00433"/>
    </source>
</evidence>
<dbReference type="EMBL" id="JBHSPH010000005">
    <property type="protein sequence ID" value="MFC5863522.1"/>
    <property type="molecule type" value="Genomic_DNA"/>
</dbReference>
<dbReference type="Proteomes" id="UP001596091">
    <property type="component" value="Unassembled WGS sequence"/>
</dbReference>
<comment type="subcellular location">
    <subcellularLocation>
        <location evidence="1">Cell envelope</location>
    </subcellularLocation>
</comment>
<feature type="region of interest" description="Disordered" evidence="8">
    <location>
        <begin position="22"/>
        <end position="44"/>
    </location>
</feature>
<dbReference type="SUPFAM" id="SSF46626">
    <property type="entry name" value="Cytochrome c"/>
    <property type="match status" value="2"/>
</dbReference>
<protein>
    <submittedName>
        <fullName evidence="10">Cytochrome-c peroxidase</fullName>
    </submittedName>
</protein>
<evidence type="ECO:0000256" key="4">
    <source>
        <dbReference type="ARBA" id="ARBA00022729"/>
    </source>
</evidence>
<keyword evidence="5" id="KW-0560">Oxidoreductase</keyword>
<reference evidence="11" key="1">
    <citation type="journal article" date="2019" name="Int. J. Syst. Evol. Microbiol.">
        <title>The Global Catalogue of Microorganisms (GCM) 10K type strain sequencing project: providing services to taxonomists for standard genome sequencing and annotation.</title>
        <authorList>
            <consortium name="The Broad Institute Genomics Platform"/>
            <consortium name="The Broad Institute Genome Sequencing Center for Infectious Disease"/>
            <person name="Wu L."/>
            <person name="Ma J."/>
        </authorList>
    </citation>
    <scope>NUCLEOTIDE SEQUENCE [LARGE SCALE GENOMIC DNA]</scope>
    <source>
        <strain evidence="11">JCM 4087</strain>
    </source>
</reference>
<dbReference type="GO" id="GO:0004601">
    <property type="term" value="F:peroxidase activity"/>
    <property type="evidence" value="ECO:0007669"/>
    <property type="project" value="UniProtKB-KW"/>
</dbReference>
<dbReference type="InterPro" id="IPR036909">
    <property type="entry name" value="Cyt_c-like_dom_sf"/>
</dbReference>
<evidence type="ECO:0000313" key="10">
    <source>
        <dbReference type="EMBL" id="MFC5863522.1"/>
    </source>
</evidence>
<keyword evidence="10" id="KW-0575">Peroxidase</keyword>
<accession>A0ABW1EI80</accession>
<evidence type="ECO:0000256" key="5">
    <source>
        <dbReference type="ARBA" id="ARBA00023002"/>
    </source>
</evidence>
<dbReference type="Pfam" id="PF03150">
    <property type="entry name" value="CCP_MauG"/>
    <property type="match status" value="1"/>
</dbReference>
<evidence type="ECO:0000256" key="2">
    <source>
        <dbReference type="ARBA" id="ARBA00022617"/>
    </source>
</evidence>
<dbReference type="Gene3D" id="1.10.760.10">
    <property type="entry name" value="Cytochrome c-like domain"/>
    <property type="match status" value="2"/>
</dbReference>
<comment type="caution">
    <text evidence="10">The sequence shown here is derived from an EMBL/GenBank/DDBJ whole genome shotgun (WGS) entry which is preliminary data.</text>
</comment>
<proteinExistence type="predicted"/>
<dbReference type="PROSITE" id="PS51007">
    <property type="entry name" value="CYTC"/>
    <property type="match status" value="2"/>
</dbReference>
<dbReference type="InterPro" id="IPR004852">
    <property type="entry name" value="Di-haem_cyt_c_peroxidsae"/>
</dbReference>
<keyword evidence="2 7" id="KW-0349">Heme</keyword>
<sequence length="452" mass="49461">MRLIPLLAAIVITVACWSSQTPMQGTSNAAQRGKSSNTTAVEQAAGARLDAPAVPLSAMARLGEKMFFDPSLSGSGKMSCSTCHDPAHAYAPANGLPAQLGGSELRLQGIRAVPTLTYLERTPRFRVRLDSASDPDEHVVAKASRLSASLASVRITPGNYLNPLHGEPVVPEGGMDWDGRAATLADQPSGPLLDPREMANRDAAALLAKLKAAPYANEFTAVFDADALGSPKAGLADMYLALARFMTEDRSFHAYNSKFDYYLAGRVQLTAQELRGLQLFDDPNKGNCAMCHLDKPTKNRAAPAFTDYEFEALAVPRNRHLAVNRDPAYFDEGLCGPLRKDVTNLSYCGLFKTPTLRNVATRRVFFHNGAVHSLEDAVRFYVERETRPERWYPRRADGTVAMYDDLPPGHRAAVDVKDAPFNRHRGEKPALDEQEIKDIVAFLNTLTDGYRP</sequence>
<keyword evidence="3 7" id="KW-0479">Metal-binding</keyword>
<evidence type="ECO:0000256" key="1">
    <source>
        <dbReference type="ARBA" id="ARBA00004196"/>
    </source>
</evidence>
<evidence type="ECO:0000313" key="11">
    <source>
        <dbReference type="Proteomes" id="UP001596091"/>
    </source>
</evidence>
<keyword evidence="11" id="KW-1185">Reference proteome</keyword>
<feature type="domain" description="Cytochrome c" evidence="9">
    <location>
        <begin position="271"/>
        <end position="447"/>
    </location>
</feature>
<dbReference type="InterPro" id="IPR051395">
    <property type="entry name" value="Cytochrome_c_Peroxidase/MauG"/>
</dbReference>
<dbReference type="PANTHER" id="PTHR30600">
    <property type="entry name" value="CYTOCHROME C PEROXIDASE-RELATED"/>
    <property type="match status" value="1"/>
</dbReference>
<evidence type="ECO:0000256" key="8">
    <source>
        <dbReference type="SAM" id="MobiDB-lite"/>
    </source>
</evidence>
<dbReference type="RefSeq" id="WP_263340328.1">
    <property type="nucleotide sequence ID" value="NZ_JAGSYH010000005.1"/>
</dbReference>
<dbReference type="PROSITE" id="PS51257">
    <property type="entry name" value="PROKAR_LIPOPROTEIN"/>
    <property type="match status" value="1"/>
</dbReference>
<organism evidence="10 11">
    <name type="scientific">Acidicapsa dinghuensis</name>
    <dbReference type="NCBI Taxonomy" id="2218256"/>
    <lineage>
        <taxon>Bacteria</taxon>
        <taxon>Pseudomonadati</taxon>
        <taxon>Acidobacteriota</taxon>
        <taxon>Terriglobia</taxon>
        <taxon>Terriglobales</taxon>
        <taxon>Acidobacteriaceae</taxon>
        <taxon>Acidicapsa</taxon>
    </lineage>
</organism>
<feature type="compositionally biased region" description="Polar residues" evidence="8">
    <location>
        <begin position="22"/>
        <end position="41"/>
    </location>
</feature>
<keyword evidence="6 7" id="KW-0408">Iron</keyword>
<evidence type="ECO:0000259" key="9">
    <source>
        <dbReference type="PROSITE" id="PS51007"/>
    </source>
</evidence>
<evidence type="ECO:0000256" key="6">
    <source>
        <dbReference type="ARBA" id="ARBA00023004"/>
    </source>
</evidence>
<gene>
    <name evidence="10" type="ORF">ACFPT7_14545</name>
</gene>
<evidence type="ECO:0000256" key="3">
    <source>
        <dbReference type="ARBA" id="ARBA00022723"/>
    </source>
</evidence>